<dbReference type="EMBL" id="MLYV02000995">
    <property type="protein sequence ID" value="PSR74342.1"/>
    <property type="molecule type" value="Genomic_DNA"/>
</dbReference>
<feature type="compositionally biased region" description="Low complexity" evidence="1">
    <location>
        <begin position="11"/>
        <end position="20"/>
    </location>
</feature>
<organism evidence="3 4">
    <name type="scientific">Hermanssonia centrifuga</name>
    <dbReference type="NCBI Taxonomy" id="98765"/>
    <lineage>
        <taxon>Eukaryota</taxon>
        <taxon>Fungi</taxon>
        <taxon>Dikarya</taxon>
        <taxon>Basidiomycota</taxon>
        <taxon>Agaricomycotina</taxon>
        <taxon>Agaricomycetes</taxon>
        <taxon>Polyporales</taxon>
        <taxon>Meruliaceae</taxon>
        <taxon>Hermanssonia</taxon>
    </lineage>
</organism>
<feature type="domain" description="F-box" evidence="2">
    <location>
        <begin position="92"/>
        <end position="140"/>
    </location>
</feature>
<dbReference type="OrthoDB" id="3270296at2759"/>
<proteinExistence type="predicted"/>
<feature type="region of interest" description="Disordered" evidence="1">
    <location>
        <begin position="1"/>
        <end position="20"/>
    </location>
</feature>
<dbReference type="InterPro" id="IPR001810">
    <property type="entry name" value="F-box_dom"/>
</dbReference>
<evidence type="ECO:0000256" key="1">
    <source>
        <dbReference type="SAM" id="MobiDB-lite"/>
    </source>
</evidence>
<dbReference type="PROSITE" id="PS50181">
    <property type="entry name" value="FBOX"/>
    <property type="match status" value="1"/>
</dbReference>
<sequence>MPTTRLRTRPTKSASASLASKATRKALHAVDTNTASYDRTDPFTALNVLRKLIASLPARLGGCQFKLSPEEHRLSMHLLTIVEPFVGASHSRRTLTRQPTELLDAIVFHLDSKSDLLSLALSCKRMHGVIFPRHYHYRTIRAKVSSLSVWNHLVVHRSLARNVRVLEILDERTTEPELLPPDILTTDTDLESSDDELSMHVKQERFLVSALARMTALESFTWSCNHSPICIDCVWPSLLKCQSLNHVDINDNLIFTDIDTVEKTPAKRQTLLPEVRTVALKSTKHVYGSTKTPTLARVSAMLHNCPNLEDLSIGYGQRRGGDFMSPIVDDLFMFGRWPQLRLLSLTQLWCTPHAGPDITATFLSAHVNLQVLHLDMSTTLGAAGAQISLPPDSLPHLRELKSSRDFASAVLQCPCSVEGGRPLEIIKGVKLSGSGWDDKFFRSLAQFGSNVVKRIELAGWSDVEDLRRLIECIPKLVWLDIGTRTNNSNSMAYCSDVIQANTNRNASSLQTSVLEWATLLASLTGLAAFHGVRFFYEVTSTNPAGPITISERSKLRKNEEIASILAWKCPKLRRLDHWEDGSGKVVVLLRDGDQVKYEVRRMKV</sequence>
<evidence type="ECO:0000259" key="2">
    <source>
        <dbReference type="PROSITE" id="PS50181"/>
    </source>
</evidence>
<comment type="caution">
    <text evidence="3">The sequence shown here is derived from an EMBL/GenBank/DDBJ whole genome shotgun (WGS) entry which is preliminary data.</text>
</comment>
<feature type="compositionally biased region" description="Basic residues" evidence="1">
    <location>
        <begin position="1"/>
        <end position="10"/>
    </location>
</feature>
<dbReference type="AlphaFoldDB" id="A0A2R6NPD1"/>
<evidence type="ECO:0000313" key="3">
    <source>
        <dbReference type="EMBL" id="PSR74342.1"/>
    </source>
</evidence>
<dbReference type="Gene3D" id="3.80.10.10">
    <property type="entry name" value="Ribonuclease Inhibitor"/>
    <property type="match status" value="1"/>
</dbReference>
<reference evidence="3 4" key="1">
    <citation type="submission" date="2018-02" db="EMBL/GenBank/DDBJ databases">
        <title>Genome sequence of the basidiomycete white-rot fungus Phlebia centrifuga.</title>
        <authorList>
            <person name="Granchi Z."/>
            <person name="Peng M."/>
            <person name="de Vries R.P."/>
            <person name="Hilden K."/>
            <person name="Makela M.R."/>
            <person name="Grigoriev I."/>
            <person name="Riley R."/>
        </authorList>
    </citation>
    <scope>NUCLEOTIDE SEQUENCE [LARGE SCALE GENOMIC DNA]</scope>
    <source>
        <strain evidence="3 4">FBCC195</strain>
    </source>
</reference>
<protein>
    <recommendedName>
        <fullName evidence="2">F-box domain-containing protein</fullName>
    </recommendedName>
</protein>
<accession>A0A2R6NPD1</accession>
<name>A0A2R6NPD1_9APHY</name>
<dbReference type="InterPro" id="IPR032675">
    <property type="entry name" value="LRR_dom_sf"/>
</dbReference>
<keyword evidence="4" id="KW-1185">Reference proteome</keyword>
<evidence type="ECO:0000313" key="4">
    <source>
        <dbReference type="Proteomes" id="UP000186601"/>
    </source>
</evidence>
<dbReference type="SUPFAM" id="SSF52047">
    <property type="entry name" value="RNI-like"/>
    <property type="match status" value="1"/>
</dbReference>
<gene>
    <name evidence="3" type="ORF">PHLCEN_2v9921</name>
</gene>
<dbReference type="STRING" id="98765.A0A2R6NPD1"/>
<dbReference type="Proteomes" id="UP000186601">
    <property type="component" value="Unassembled WGS sequence"/>
</dbReference>